<dbReference type="RefSeq" id="WP_084371134.1">
    <property type="nucleotide sequence ID" value="NZ_FWYF01000001.1"/>
</dbReference>
<evidence type="ECO:0000256" key="1">
    <source>
        <dbReference type="ARBA" id="ARBA00023015"/>
    </source>
</evidence>
<dbReference type="Gene3D" id="1.20.120.530">
    <property type="entry name" value="GntR ligand-binding domain-like"/>
    <property type="match status" value="1"/>
</dbReference>
<keyword evidence="3" id="KW-0804">Transcription</keyword>
<dbReference type="AlphaFoldDB" id="A0A1W2G821"/>
<dbReference type="STRING" id="692418.SAMN04488029_0823"/>
<name>A0A1W2G821_REIFA</name>
<dbReference type="PANTHER" id="PTHR43537:SF5">
    <property type="entry name" value="UXU OPERON TRANSCRIPTIONAL REGULATOR"/>
    <property type="match status" value="1"/>
</dbReference>
<dbReference type="SUPFAM" id="SSF46785">
    <property type="entry name" value="Winged helix' DNA-binding domain"/>
    <property type="match status" value="1"/>
</dbReference>
<proteinExistence type="predicted"/>
<dbReference type="PROSITE" id="PS50949">
    <property type="entry name" value="HTH_GNTR"/>
    <property type="match status" value="1"/>
</dbReference>
<reference evidence="5 6" key="1">
    <citation type="submission" date="2017-04" db="EMBL/GenBank/DDBJ databases">
        <authorList>
            <person name="Afonso C.L."/>
            <person name="Miller P.J."/>
            <person name="Scott M.A."/>
            <person name="Spackman E."/>
            <person name="Goraichik I."/>
            <person name="Dimitrov K.M."/>
            <person name="Suarez D.L."/>
            <person name="Swayne D.E."/>
        </authorList>
    </citation>
    <scope>NUCLEOTIDE SEQUENCE [LARGE SCALE GENOMIC DNA]</scope>
    <source>
        <strain evidence="5 6">DSM 26133</strain>
    </source>
</reference>
<accession>A0A1W2G821</accession>
<dbReference type="SMART" id="SM00345">
    <property type="entry name" value="HTH_GNTR"/>
    <property type="match status" value="1"/>
</dbReference>
<keyword evidence="5" id="KW-0670">Pyruvate</keyword>
<keyword evidence="6" id="KW-1185">Reference proteome</keyword>
<sequence length="254" mass="28214">MELLKNFSQIVIETPVDKIINQIKQLITSGQLKPGDKLPSERKLCDVLGVGRTHLRDAIKKLEFYGILKTLPQSGTVVAGMGITALEGLISDVLKLEGNDFNSLVETRVILEVNSAVLAAERRTGNDIKEIEKALFAHRAKIEQADHAVEEDLMFHLKIAEASKNSVLKSLMLIITPDILSYFKQHDVCGDGRSNKAVEQHERILEAIKNQDREAVGSEMRGHLVDILDYSKTIQVEQLYNNKIESNNGGMTGT</sequence>
<dbReference type="InterPro" id="IPR011711">
    <property type="entry name" value="GntR_C"/>
</dbReference>
<dbReference type="PANTHER" id="PTHR43537">
    <property type="entry name" value="TRANSCRIPTIONAL REGULATOR, GNTR FAMILY"/>
    <property type="match status" value="1"/>
</dbReference>
<dbReference type="Pfam" id="PF00392">
    <property type="entry name" value="GntR"/>
    <property type="match status" value="1"/>
</dbReference>
<dbReference type="Pfam" id="PF07729">
    <property type="entry name" value="FCD"/>
    <property type="match status" value="1"/>
</dbReference>
<protein>
    <submittedName>
        <fullName evidence="5">GntR family transcriptional regulator, transcriptional repressor for pyruvate dehydrogenase complex</fullName>
    </submittedName>
</protein>
<dbReference type="InterPro" id="IPR008920">
    <property type="entry name" value="TF_FadR/GntR_C"/>
</dbReference>
<evidence type="ECO:0000313" key="5">
    <source>
        <dbReference type="EMBL" id="SMD32478.1"/>
    </source>
</evidence>
<dbReference type="InterPro" id="IPR036390">
    <property type="entry name" value="WH_DNA-bd_sf"/>
</dbReference>
<dbReference type="InterPro" id="IPR000524">
    <property type="entry name" value="Tscrpt_reg_HTH_GntR"/>
</dbReference>
<gene>
    <name evidence="5" type="ORF">SAMN04488029_0823</name>
</gene>
<evidence type="ECO:0000313" key="6">
    <source>
        <dbReference type="Proteomes" id="UP000192472"/>
    </source>
</evidence>
<dbReference type="GO" id="GO:0003700">
    <property type="term" value="F:DNA-binding transcription factor activity"/>
    <property type="evidence" value="ECO:0007669"/>
    <property type="project" value="InterPro"/>
</dbReference>
<dbReference type="Gene3D" id="1.10.10.10">
    <property type="entry name" value="Winged helix-like DNA-binding domain superfamily/Winged helix DNA-binding domain"/>
    <property type="match status" value="1"/>
</dbReference>
<dbReference type="PRINTS" id="PR00035">
    <property type="entry name" value="HTHGNTR"/>
</dbReference>
<evidence type="ECO:0000256" key="2">
    <source>
        <dbReference type="ARBA" id="ARBA00023125"/>
    </source>
</evidence>
<dbReference type="EMBL" id="FWYF01000001">
    <property type="protein sequence ID" value="SMD32478.1"/>
    <property type="molecule type" value="Genomic_DNA"/>
</dbReference>
<dbReference type="GO" id="GO:0003677">
    <property type="term" value="F:DNA binding"/>
    <property type="evidence" value="ECO:0007669"/>
    <property type="project" value="UniProtKB-KW"/>
</dbReference>
<dbReference type="OrthoDB" id="9799482at2"/>
<evidence type="ECO:0000259" key="4">
    <source>
        <dbReference type="PROSITE" id="PS50949"/>
    </source>
</evidence>
<dbReference type="SUPFAM" id="SSF48008">
    <property type="entry name" value="GntR ligand-binding domain-like"/>
    <property type="match status" value="1"/>
</dbReference>
<dbReference type="CDD" id="cd07377">
    <property type="entry name" value="WHTH_GntR"/>
    <property type="match status" value="1"/>
</dbReference>
<organism evidence="5 6">
    <name type="scientific">Reichenbachiella faecimaris</name>
    <dbReference type="NCBI Taxonomy" id="692418"/>
    <lineage>
        <taxon>Bacteria</taxon>
        <taxon>Pseudomonadati</taxon>
        <taxon>Bacteroidota</taxon>
        <taxon>Cytophagia</taxon>
        <taxon>Cytophagales</taxon>
        <taxon>Reichenbachiellaceae</taxon>
        <taxon>Reichenbachiella</taxon>
    </lineage>
</organism>
<dbReference type="Proteomes" id="UP000192472">
    <property type="component" value="Unassembled WGS sequence"/>
</dbReference>
<dbReference type="SMART" id="SM00895">
    <property type="entry name" value="FCD"/>
    <property type="match status" value="1"/>
</dbReference>
<feature type="domain" description="HTH gntR-type" evidence="4">
    <location>
        <begin position="13"/>
        <end position="81"/>
    </location>
</feature>
<dbReference type="InterPro" id="IPR036388">
    <property type="entry name" value="WH-like_DNA-bd_sf"/>
</dbReference>
<evidence type="ECO:0000256" key="3">
    <source>
        <dbReference type="ARBA" id="ARBA00023163"/>
    </source>
</evidence>
<keyword evidence="2" id="KW-0238">DNA-binding</keyword>
<keyword evidence="1" id="KW-0805">Transcription regulation</keyword>